<sequence length="388" mass="45283">MKIILVTQYFAPAWTYGGPPKVLFNLSKELIKSGHEVIVLTTDSLGEGRSSILSEKINGIKIFRLRTLSNHLAYKFKLFIVPDMARMLKEHLKGTDYVLYSDLRTLINLQTYKLLLSEKIPYGIFSFGQIPYDKSWKGIVKKIYDSMWVRDFVTQAKYRFCQTEHERKMYGEYFHTKKENTQLLLLPIDAKVYMPCDNLLNFYRKKLHIESQDKVFLFVGRLHYLKGVDILIRSMQKIMRTVKKVKFLIVGRDDGEKNNLVNMVPAEFKKRIIFLPPLYNEELAVIYKLSKCFIITPRFYEETSTAALEALSYGISVITNDKSEIPYLEKYHAGYVAESNINSIVQQITNFLKDHRAISYKQNALRLIKDHYKSDIIASKLTAYLNRS</sequence>
<evidence type="ECO:0000259" key="1">
    <source>
        <dbReference type="Pfam" id="PF00534"/>
    </source>
</evidence>
<organism evidence="2 3">
    <name type="scientific">Candidatus Gottesmanbacteria bacterium CG_4_10_14_0_8_um_filter_37_24</name>
    <dbReference type="NCBI Taxonomy" id="1974574"/>
    <lineage>
        <taxon>Bacteria</taxon>
        <taxon>Candidatus Gottesmaniibacteriota</taxon>
    </lineage>
</organism>
<dbReference type="InterPro" id="IPR050194">
    <property type="entry name" value="Glycosyltransferase_grp1"/>
</dbReference>
<gene>
    <name evidence="2" type="ORF">COY59_04185</name>
</gene>
<dbReference type="Pfam" id="PF00534">
    <property type="entry name" value="Glycos_transf_1"/>
    <property type="match status" value="1"/>
</dbReference>
<accession>A0A2M7RQF4</accession>
<dbReference type="PANTHER" id="PTHR45947:SF3">
    <property type="entry name" value="SULFOQUINOVOSYL TRANSFERASE SQD2"/>
    <property type="match status" value="1"/>
</dbReference>
<protein>
    <recommendedName>
        <fullName evidence="1">Glycosyl transferase family 1 domain-containing protein</fullName>
    </recommendedName>
</protein>
<name>A0A2M7RQF4_9BACT</name>
<comment type="caution">
    <text evidence="2">The sequence shown here is derived from an EMBL/GenBank/DDBJ whole genome shotgun (WGS) entry which is preliminary data.</text>
</comment>
<dbReference type="AlphaFoldDB" id="A0A2M7RQF4"/>
<proteinExistence type="predicted"/>
<dbReference type="Gene3D" id="3.40.50.2000">
    <property type="entry name" value="Glycogen Phosphorylase B"/>
    <property type="match status" value="2"/>
</dbReference>
<dbReference type="InterPro" id="IPR001296">
    <property type="entry name" value="Glyco_trans_1"/>
</dbReference>
<evidence type="ECO:0000313" key="3">
    <source>
        <dbReference type="Proteomes" id="UP000231069"/>
    </source>
</evidence>
<dbReference type="GO" id="GO:0016757">
    <property type="term" value="F:glycosyltransferase activity"/>
    <property type="evidence" value="ECO:0007669"/>
    <property type="project" value="InterPro"/>
</dbReference>
<dbReference type="SUPFAM" id="SSF53756">
    <property type="entry name" value="UDP-Glycosyltransferase/glycogen phosphorylase"/>
    <property type="match status" value="1"/>
</dbReference>
<dbReference type="Proteomes" id="UP000231069">
    <property type="component" value="Unassembled WGS sequence"/>
</dbReference>
<evidence type="ECO:0000313" key="2">
    <source>
        <dbReference type="EMBL" id="PIZ02553.1"/>
    </source>
</evidence>
<dbReference type="PANTHER" id="PTHR45947">
    <property type="entry name" value="SULFOQUINOVOSYL TRANSFERASE SQD2"/>
    <property type="match status" value="1"/>
</dbReference>
<feature type="domain" description="Glycosyl transferase family 1" evidence="1">
    <location>
        <begin position="203"/>
        <end position="355"/>
    </location>
</feature>
<dbReference type="EMBL" id="PFMK01000078">
    <property type="protein sequence ID" value="PIZ02553.1"/>
    <property type="molecule type" value="Genomic_DNA"/>
</dbReference>
<reference evidence="3" key="1">
    <citation type="submission" date="2017-09" db="EMBL/GenBank/DDBJ databases">
        <title>Depth-based differentiation of microbial function through sediment-hosted aquifers and enrichment of novel symbionts in the deep terrestrial subsurface.</title>
        <authorList>
            <person name="Probst A.J."/>
            <person name="Ladd B."/>
            <person name="Jarett J.K."/>
            <person name="Geller-Mcgrath D.E."/>
            <person name="Sieber C.M.K."/>
            <person name="Emerson J.B."/>
            <person name="Anantharaman K."/>
            <person name="Thomas B.C."/>
            <person name="Malmstrom R."/>
            <person name="Stieglmeier M."/>
            <person name="Klingl A."/>
            <person name="Woyke T."/>
            <person name="Ryan C.M."/>
            <person name="Banfield J.F."/>
        </authorList>
    </citation>
    <scope>NUCLEOTIDE SEQUENCE [LARGE SCALE GENOMIC DNA]</scope>
</reference>